<accession>A0ABV2W4E6</accession>
<reference evidence="1 2" key="1">
    <citation type="submission" date="2024-06" db="EMBL/GenBank/DDBJ databases">
        <title>The Natural Products Discovery Center: Release of the First 8490 Sequenced Strains for Exploring Actinobacteria Biosynthetic Diversity.</title>
        <authorList>
            <person name="Kalkreuter E."/>
            <person name="Kautsar S.A."/>
            <person name="Yang D."/>
            <person name="Bader C.D."/>
            <person name="Teijaro C.N."/>
            <person name="Fluegel L."/>
            <person name="Davis C.M."/>
            <person name="Simpson J.R."/>
            <person name="Lauterbach L."/>
            <person name="Steele A.D."/>
            <person name="Gui C."/>
            <person name="Meng S."/>
            <person name="Li G."/>
            <person name="Viehrig K."/>
            <person name="Ye F."/>
            <person name="Su P."/>
            <person name="Kiefer A.F."/>
            <person name="Nichols A."/>
            <person name="Cepeda A.J."/>
            <person name="Yan W."/>
            <person name="Fan B."/>
            <person name="Jiang Y."/>
            <person name="Adhikari A."/>
            <person name="Zheng C.-J."/>
            <person name="Schuster L."/>
            <person name="Cowan T.M."/>
            <person name="Smanski M.J."/>
            <person name="Chevrette M.G."/>
            <person name="De Carvalho L.P.S."/>
            <person name="Shen B."/>
        </authorList>
    </citation>
    <scope>NUCLEOTIDE SEQUENCE [LARGE SCALE GENOMIC DNA]</scope>
    <source>
        <strain evidence="1 2">NPDC006337</strain>
    </source>
</reference>
<organism evidence="1 2">
    <name type="scientific">Streptomyces lavendulocolor</name>
    <dbReference type="NCBI Taxonomy" id="67316"/>
    <lineage>
        <taxon>Bacteria</taxon>
        <taxon>Bacillati</taxon>
        <taxon>Actinomycetota</taxon>
        <taxon>Actinomycetes</taxon>
        <taxon>Kitasatosporales</taxon>
        <taxon>Streptomycetaceae</taxon>
        <taxon>Streptomyces</taxon>
    </lineage>
</organism>
<proteinExistence type="predicted"/>
<gene>
    <name evidence="1" type="ORF">ABZ508_13695</name>
</gene>
<evidence type="ECO:0000313" key="1">
    <source>
        <dbReference type="EMBL" id="MEU0708402.1"/>
    </source>
</evidence>
<keyword evidence="2" id="KW-1185">Reference proteome</keyword>
<dbReference type="RefSeq" id="WP_359658049.1">
    <property type="nucleotide sequence ID" value="NZ_JBEXZO010000028.1"/>
</dbReference>
<name>A0ABV2W4E6_9ACTN</name>
<sequence length="47" mass="5124">MDEQNARAMIMDEIVVGLAQQDGAAMRRTEPTCFFACAQPGQPTSVH</sequence>
<comment type="caution">
    <text evidence="1">The sequence shown here is derived from an EMBL/GenBank/DDBJ whole genome shotgun (WGS) entry which is preliminary data.</text>
</comment>
<protein>
    <submittedName>
        <fullName evidence="1">Uncharacterized protein</fullName>
    </submittedName>
</protein>
<dbReference type="Proteomes" id="UP001550378">
    <property type="component" value="Unassembled WGS sequence"/>
</dbReference>
<evidence type="ECO:0000313" key="2">
    <source>
        <dbReference type="Proteomes" id="UP001550378"/>
    </source>
</evidence>
<dbReference type="EMBL" id="JBEXZR010000010">
    <property type="protein sequence ID" value="MEU0708402.1"/>
    <property type="molecule type" value="Genomic_DNA"/>
</dbReference>